<dbReference type="PATRIC" id="fig|1415166.3.peg.1828"/>
<dbReference type="RefSeq" id="WP_025348108.1">
    <property type="nucleotide sequence ID" value="NZ_CP006850.1"/>
</dbReference>
<dbReference type="KEGG" id="nno:NONO_c18050"/>
<evidence type="ECO:0000313" key="1">
    <source>
        <dbReference type="EMBL" id="AHH16605.1"/>
    </source>
</evidence>
<dbReference type="STRING" id="1415166.NONO_c18050"/>
<dbReference type="HOGENOM" id="CLU_2918045_0_0_11"/>
<accession>W5TB57</accession>
<protein>
    <submittedName>
        <fullName evidence="1">Uncharacterized protein</fullName>
    </submittedName>
</protein>
<name>W5TB57_9NOCA</name>
<sequence>MNEPQYIGWLHTSDGIHRVGPDGFCDVAEAPELVERETRALDVPTIDVAPESVTDREADPN</sequence>
<dbReference type="Proteomes" id="UP000019150">
    <property type="component" value="Chromosome"/>
</dbReference>
<keyword evidence="2" id="KW-1185">Reference proteome</keyword>
<organism evidence="1 2">
    <name type="scientific">Nocardia nova SH22a</name>
    <dbReference type="NCBI Taxonomy" id="1415166"/>
    <lineage>
        <taxon>Bacteria</taxon>
        <taxon>Bacillati</taxon>
        <taxon>Actinomycetota</taxon>
        <taxon>Actinomycetes</taxon>
        <taxon>Mycobacteriales</taxon>
        <taxon>Nocardiaceae</taxon>
        <taxon>Nocardia</taxon>
    </lineage>
</organism>
<proteinExistence type="predicted"/>
<dbReference type="EMBL" id="CP006850">
    <property type="protein sequence ID" value="AHH16605.1"/>
    <property type="molecule type" value="Genomic_DNA"/>
</dbReference>
<evidence type="ECO:0000313" key="2">
    <source>
        <dbReference type="Proteomes" id="UP000019150"/>
    </source>
</evidence>
<reference evidence="1 2" key="1">
    <citation type="journal article" date="2014" name="Appl. Environ. Microbiol.">
        <title>Insights into the Microbial Degradation of Rubber and Gutta-Percha by Analysis of the Complete Genome of Nocardia nova SH22a.</title>
        <authorList>
            <person name="Luo Q."/>
            <person name="Hiessl S."/>
            <person name="Poehlein A."/>
            <person name="Daniel R."/>
            <person name="Steinbuchel A."/>
        </authorList>
    </citation>
    <scope>NUCLEOTIDE SEQUENCE [LARGE SCALE GENOMIC DNA]</scope>
    <source>
        <strain evidence="1">SH22a</strain>
    </source>
</reference>
<gene>
    <name evidence="1" type="ORF">NONO_c18050</name>
</gene>
<dbReference type="OrthoDB" id="15077at2"/>
<dbReference type="AlphaFoldDB" id="W5TB57"/>